<name>A0A8K0UYW0_9AGAR</name>
<dbReference type="AlphaFoldDB" id="A0A8K0UYW0"/>
<evidence type="ECO:0000256" key="1">
    <source>
        <dbReference type="SAM" id="MobiDB-lite"/>
    </source>
</evidence>
<dbReference type="InterPro" id="IPR038725">
    <property type="entry name" value="YdaG_split_barrel_FMN-bd"/>
</dbReference>
<feature type="region of interest" description="Disordered" evidence="1">
    <location>
        <begin position="1"/>
        <end position="23"/>
    </location>
</feature>
<dbReference type="Proteomes" id="UP000813824">
    <property type="component" value="Unassembled WGS sequence"/>
</dbReference>
<dbReference type="InterPro" id="IPR012349">
    <property type="entry name" value="Split_barrel_FMN-bd"/>
</dbReference>
<evidence type="ECO:0000313" key="4">
    <source>
        <dbReference type="Proteomes" id="UP000813824"/>
    </source>
</evidence>
<comment type="caution">
    <text evidence="3">The sequence shown here is derived from an EMBL/GenBank/DDBJ whole genome shotgun (WGS) entry which is preliminary data.</text>
</comment>
<dbReference type="Pfam" id="PF16242">
    <property type="entry name" value="Pyrid_ox_like"/>
    <property type="match status" value="1"/>
</dbReference>
<dbReference type="PANTHER" id="PTHR34818">
    <property type="entry name" value="PROTEIN BLI-3"/>
    <property type="match status" value="1"/>
</dbReference>
<organism evidence="3 4">
    <name type="scientific">Cristinia sonorae</name>
    <dbReference type="NCBI Taxonomy" id="1940300"/>
    <lineage>
        <taxon>Eukaryota</taxon>
        <taxon>Fungi</taxon>
        <taxon>Dikarya</taxon>
        <taxon>Basidiomycota</taxon>
        <taxon>Agaricomycotina</taxon>
        <taxon>Agaricomycetes</taxon>
        <taxon>Agaricomycetidae</taxon>
        <taxon>Agaricales</taxon>
        <taxon>Pleurotineae</taxon>
        <taxon>Stephanosporaceae</taxon>
        <taxon>Cristinia</taxon>
    </lineage>
</organism>
<dbReference type="EMBL" id="JAEVFJ010000002">
    <property type="protein sequence ID" value="KAH8107232.1"/>
    <property type="molecule type" value="Genomic_DNA"/>
</dbReference>
<evidence type="ECO:0000259" key="2">
    <source>
        <dbReference type="Pfam" id="PF16242"/>
    </source>
</evidence>
<dbReference type="SUPFAM" id="SSF50475">
    <property type="entry name" value="FMN-binding split barrel"/>
    <property type="match status" value="1"/>
</dbReference>
<protein>
    <recommendedName>
        <fullName evidence="2">General stress protein FMN-binding split barrel domain-containing protein</fullName>
    </recommendedName>
</protein>
<feature type="domain" description="General stress protein FMN-binding split barrel" evidence="2">
    <location>
        <begin position="24"/>
        <end position="179"/>
    </location>
</feature>
<sequence length="204" mass="22210">MSTQKELDPYTAKAQNDNLSPQEKIDGLHRIVKQVKTGMLTTRDKNGGLHARAMAPTGPFSPSSVNLVFIANRASHKFDELENDSHVNVSFYDQSSTNWASYCGIAKITQDKEKIAKHWSPITAAWFGDLGDGIHKGDQNDPRVALIEVFPEEVRFWVATRGTVGKAVDVAVSAVTGKASAPGELCTITKDEIALVQGLNTRST</sequence>
<dbReference type="InterPro" id="IPR052917">
    <property type="entry name" value="Stress-Dev_Protein"/>
</dbReference>
<dbReference type="PANTHER" id="PTHR34818:SF1">
    <property type="entry name" value="PROTEIN BLI-3"/>
    <property type="match status" value="1"/>
</dbReference>
<keyword evidence="4" id="KW-1185">Reference proteome</keyword>
<proteinExistence type="predicted"/>
<evidence type="ECO:0000313" key="3">
    <source>
        <dbReference type="EMBL" id="KAH8107232.1"/>
    </source>
</evidence>
<dbReference type="OrthoDB" id="434253at2759"/>
<dbReference type="Gene3D" id="2.30.110.10">
    <property type="entry name" value="Electron Transport, Fmn-binding Protein, Chain A"/>
    <property type="match status" value="1"/>
</dbReference>
<accession>A0A8K0UYW0</accession>
<reference evidence="3" key="1">
    <citation type="journal article" date="2021" name="New Phytol.">
        <title>Evolutionary innovations through gain and loss of genes in the ectomycorrhizal Boletales.</title>
        <authorList>
            <person name="Wu G."/>
            <person name="Miyauchi S."/>
            <person name="Morin E."/>
            <person name="Kuo A."/>
            <person name="Drula E."/>
            <person name="Varga T."/>
            <person name="Kohler A."/>
            <person name="Feng B."/>
            <person name="Cao Y."/>
            <person name="Lipzen A."/>
            <person name="Daum C."/>
            <person name="Hundley H."/>
            <person name="Pangilinan J."/>
            <person name="Johnson J."/>
            <person name="Barry K."/>
            <person name="LaButti K."/>
            <person name="Ng V."/>
            <person name="Ahrendt S."/>
            <person name="Min B."/>
            <person name="Choi I.G."/>
            <person name="Park H."/>
            <person name="Plett J.M."/>
            <person name="Magnuson J."/>
            <person name="Spatafora J.W."/>
            <person name="Nagy L.G."/>
            <person name="Henrissat B."/>
            <person name="Grigoriev I.V."/>
            <person name="Yang Z.L."/>
            <person name="Xu J."/>
            <person name="Martin F.M."/>
        </authorList>
    </citation>
    <scope>NUCLEOTIDE SEQUENCE</scope>
    <source>
        <strain evidence="3">KKN 215</strain>
    </source>
</reference>
<gene>
    <name evidence="3" type="ORF">BXZ70DRAFT_998026</name>
</gene>